<accession>A0AAW8NM40</accession>
<evidence type="ECO:0000313" key="3">
    <source>
        <dbReference type="Proteomes" id="UP001259340"/>
    </source>
</evidence>
<gene>
    <name evidence="1" type="ORF">OS133_07045</name>
    <name evidence="2" type="ORF">OS134_11005</name>
</gene>
<dbReference type="Proteomes" id="UP001259340">
    <property type="component" value="Unassembled WGS sequence"/>
</dbReference>
<name>A0AAW8NM40_9GAMM</name>
<dbReference type="AlphaFoldDB" id="A0AAW8NM40"/>
<protein>
    <submittedName>
        <fullName evidence="1">Uncharacterized protein</fullName>
    </submittedName>
</protein>
<comment type="caution">
    <text evidence="1">The sequence shown here is derived from an EMBL/GenBank/DDBJ whole genome shotgun (WGS) entry which is preliminary data.</text>
</comment>
<evidence type="ECO:0000313" key="2">
    <source>
        <dbReference type="EMBL" id="MDW4824586.1"/>
    </source>
</evidence>
<evidence type="ECO:0000313" key="4">
    <source>
        <dbReference type="Proteomes" id="UP001271263"/>
    </source>
</evidence>
<sequence length="191" mass="22817">MNIPTNSSSIRYQAWGLMCNRQTFSCKEIAQTLNIKTNKIVGFTRTLIRKRAIEVVDRRNKYQGTLYRVCIERYALQLHTPMAPRHKKRRVKKGTWSQQIWNTIRIHRVFNVELLQTTTNASLSLINNYLWHLEQAGFIRKKGRFVNQNGYFCFKYMLIKDLGRLYPTTQKQGMWDQNNQIFYPFKELSDE</sequence>
<dbReference type="RefSeq" id="WP_310654411.1">
    <property type="nucleotide sequence ID" value="NZ_JAPMLA010000009.1"/>
</dbReference>
<dbReference type="EMBL" id="JAPMLD010000003">
    <property type="protein sequence ID" value="MDW4824586.1"/>
    <property type="molecule type" value="Genomic_DNA"/>
</dbReference>
<dbReference type="Proteomes" id="UP001271263">
    <property type="component" value="Unassembled WGS sequence"/>
</dbReference>
<keyword evidence="4" id="KW-1185">Reference proteome</keyword>
<evidence type="ECO:0000313" key="1">
    <source>
        <dbReference type="EMBL" id="MDR8523445.1"/>
    </source>
</evidence>
<proteinExistence type="predicted"/>
<reference evidence="1" key="2">
    <citation type="submission" date="2022-11" db="EMBL/GenBank/DDBJ databases">
        <title>Prophages regulate Shewanella fidelis motility and biofilm formation: implications for gut colonization dynamics in Ciona robusta.</title>
        <authorList>
            <person name="Natarajan O."/>
            <person name="Gibboney S.L."/>
            <person name="Young M.N."/>
            <person name="Lim S.J."/>
            <person name="Pluta N."/>
            <person name="Atkinson C.G.F."/>
            <person name="Leigh B.A."/>
            <person name="Liberti A."/>
            <person name="Kees E."/>
            <person name="Breitbart M."/>
            <person name="Gralnick J."/>
            <person name="Dishaw L.J."/>
        </authorList>
    </citation>
    <scope>NUCLEOTIDE SEQUENCE</scope>
    <source>
        <strain evidence="1">3313</strain>
    </source>
</reference>
<organism evidence="1 3">
    <name type="scientific">Shewanella fidelis</name>
    <dbReference type="NCBI Taxonomy" id="173509"/>
    <lineage>
        <taxon>Bacteria</taxon>
        <taxon>Pseudomonadati</taxon>
        <taxon>Pseudomonadota</taxon>
        <taxon>Gammaproteobacteria</taxon>
        <taxon>Alteromonadales</taxon>
        <taxon>Shewanellaceae</taxon>
        <taxon>Shewanella</taxon>
    </lineage>
</organism>
<reference evidence="2 4" key="1">
    <citation type="journal article" date="2022" name="bioRxiv">
        <title>Prophages regulate Shewanella fidelis 3313 motility and biofilm formation: implications for gut colonization dynamics in Ciona robusta.</title>
        <authorList>
            <person name="Natarajan O."/>
            <person name="Gibboney S.L."/>
            <person name="Young M.N."/>
            <person name="Lim S.J."/>
            <person name="Pluta N."/>
            <person name="Atkinson C.G."/>
            <person name="Leigh B.A."/>
            <person name="Liberti A."/>
            <person name="Kees E.D."/>
            <person name="Breitbart M."/>
            <person name="Gralnick J.A."/>
            <person name="Dishaw L.J."/>
        </authorList>
    </citation>
    <scope>NUCLEOTIDE SEQUENCE [LARGE SCALE GENOMIC DNA]</scope>
    <source>
        <strain evidence="2 4">JG4066</strain>
    </source>
</reference>
<dbReference type="EMBL" id="JAPMLE010000001">
    <property type="protein sequence ID" value="MDR8523445.1"/>
    <property type="molecule type" value="Genomic_DNA"/>
</dbReference>